<sequence>MQREHAEHRPTAAELLRHPHIQPRVEKCHNAPPVFLLVKSPVNLPVKSNNPKDKADASRLYSRPHIRDLV</sequence>
<dbReference type="Gramene" id="Kaladp0030s0021.1.v1.1">
    <property type="protein sequence ID" value="Kaladp0030s0021.1.v1.1"/>
    <property type="gene ID" value="Kaladp0030s0021.v1.1"/>
</dbReference>
<keyword evidence="3" id="KW-1185">Reference proteome</keyword>
<evidence type="ECO:0000256" key="1">
    <source>
        <dbReference type="SAM" id="MobiDB-lite"/>
    </source>
</evidence>
<organism evidence="2 3">
    <name type="scientific">Kalanchoe fedtschenkoi</name>
    <name type="common">Lavender scallops</name>
    <name type="synonym">South American air plant</name>
    <dbReference type="NCBI Taxonomy" id="63787"/>
    <lineage>
        <taxon>Eukaryota</taxon>
        <taxon>Viridiplantae</taxon>
        <taxon>Streptophyta</taxon>
        <taxon>Embryophyta</taxon>
        <taxon>Tracheophyta</taxon>
        <taxon>Spermatophyta</taxon>
        <taxon>Magnoliopsida</taxon>
        <taxon>eudicotyledons</taxon>
        <taxon>Gunneridae</taxon>
        <taxon>Pentapetalae</taxon>
        <taxon>Saxifragales</taxon>
        <taxon>Crassulaceae</taxon>
        <taxon>Kalanchoe</taxon>
    </lineage>
</organism>
<dbReference type="Proteomes" id="UP000594263">
    <property type="component" value="Unplaced"/>
</dbReference>
<proteinExistence type="predicted"/>
<evidence type="ECO:0000313" key="2">
    <source>
        <dbReference type="EnsemblPlants" id="Kaladp0030s0021.1.v1.1"/>
    </source>
</evidence>
<dbReference type="AlphaFoldDB" id="A0A7N0TB53"/>
<accession>A0A7N0TB53</accession>
<reference evidence="2" key="1">
    <citation type="submission" date="2021-01" db="UniProtKB">
        <authorList>
            <consortium name="EnsemblPlants"/>
        </authorList>
    </citation>
    <scope>IDENTIFICATION</scope>
</reference>
<dbReference type="EnsemblPlants" id="Kaladp0030s0021.1.v1.1">
    <property type="protein sequence ID" value="Kaladp0030s0021.1.v1.1"/>
    <property type="gene ID" value="Kaladp0030s0021.v1.1"/>
</dbReference>
<feature type="region of interest" description="Disordered" evidence="1">
    <location>
        <begin position="43"/>
        <end position="70"/>
    </location>
</feature>
<evidence type="ECO:0000313" key="3">
    <source>
        <dbReference type="Proteomes" id="UP000594263"/>
    </source>
</evidence>
<name>A0A7N0TB53_KALFE</name>
<protein>
    <submittedName>
        <fullName evidence="2">Uncharacterized protein</fullName>
    </submittedName>
</protein>